<dbReference type="Pfam" id="PF01757">
    <property type="entry name" value="Acyl_transf_3"/>
    <property type="match status" value="1"/>
</dbReference>
<keyword evidence="4" id="KW-1185">Reference proteome</keyword>
<evidence type="ECO:0000313" key="3">
    <source>
        <dbReference type="EMBL" id="SLJ86455.1"/>
    </source>
</evidence>
<keyword evidence="1" id="KW-1133">Transmembrane helix</keyword>
<dbReference type="InterPro" id="IPR002656">
    <property type="entry name" value="Acyl_transf_3_dom"/>
</dbReference>
<dbReference type="AlphaFoldDB" id="A0A1U6GSE0"/>
<feature type="domain" description="Acyltransferase 3" evidence="2">
    <location>
        <begin position="17"/>
        <end position="104"/>
    </location>
</feature>
<keyword evidence="1" id="KW-0812">Transmembrane</keyword>
<evidence type="ECO:0000259" key="2">
    <source>
        <dbReference type="Pfam" id="PF01757"/>
    </source>
</evidence>
<accession>A0A1U6GSE0</accession>
<protein>
    <recommendedName>
        <fullName evidence="2">Acyltransferase 3 domain-containing protein</fullName>
    </recommendedName>
</protein>
<feature type="transmembrane region" description="Helical" evidence="1">
    <location>
        <begin position="59"/>
        <end position="78"/>
    </location>
</feature>
<dbReference type="EMBL" id="FVZE01000001">
    <property type="protein sequence ID" value="SLJ86455.1"/>
    <property type="molecule type" value="Genomic_DNA"/>
</dbReference>
<gene>
    <name evidence="3" type="ORF">SAMN06295987_101252</name>
</gene>
<keyword evidence="1" id="KW-0472">Membrane</keyword>
<reference evidence="4" key="1">
    <citation type="submission" date="2017-02" db="EMBL/GenBank/DDBJ databases">
        <authorList>
            <person name="Varghese N."/>
            <person name="Submissions S."/>
        </authorList>
    </citation>
    <scope>NUCLEOTIDE SEQUENCE [LARGE SCALE GENOMIC DNA]</scope>
    <source>
        <strain evidence="4">SM117</strain>
    </source>
</reference>
<dbReference type="Proteomes" id="UP000190989">
    <property type="component" value="Unassembled WGS sequence"/>
</dbReference>
<evidence type="ECO:0000256" key="1">
    <source>
        <dbReference type="SAM" id="Phobius"/>
    </source>
</evidence>
<feature type="transmembrane region" description="Helical" evidence="1">
    <location>
        <begin position="21"/>
        <end position="39"/>
    </location>
</feature>
<evidence type="ECO:0000313" key="4">
    <source>
        <dbReference type="Proteomes" id="UP000190989"/>
    </source>
</evidence>
<sequence>MNRAADEPGRDVGRLTRLDGLRGLAACGVAFLYHTQQLFPAGMHGDEPRLYHWIYDWGWTLVDLFFLISGYIFAHVCLGQNAGEGSEPLTRGRLADFAVARFAREGHGASGRDCRVCRYGPEPGRLVLSHGRAAEPPGDPAGMAAAQATYRRRKDQSGVISRVGGCLCRATVSSLFSGYRLGARPSDRPCRCDSRREDARCIRHTAKHERPISPICAGSGAKV</sequence>
<name>A0A1U6GSE0_9SPHN</name>
<proteinExistence type="predicted"/>
<organism evidence="3 4">
    <name type="scientific">Novosphingobium mathurense</name>
    <dbReference type="NCBI Taxonomy" id="428990"/>
    <lineage>
        <taxon>Bacteria</taxon>
        <taxon>Pseudomonadati</taxon>
        <taxon>Pseudomonadota</taxon>
        <taxon>Alphaproteobacteria</taxon>
        <taxon>Sphingomonadales</taxon>
        <taxon>Sphingomonadaceae</taxon>
        <taxon>Novosphingobium</taxon>
    </lineage>
</organism>
<dbReference type="RefSeq" id="WP_342743629.1">
    <property type="nucleotide sequence ID" value="NZ_FVZE01000001.1"/>
</dbReference>
<dbReference type="STRING" id="428990.SAMN06295987_101252"/>
<dbReference type="GO" id="GO:0016747">
    <property type="term" value="F:acyltransferase activity, transferring groups other than amino-acyl groups"/>
    <property type="evidence" value="ECO:0007669"/>
    <property type="project" value="InterPro"/>
</dbReference>